<dbReference type="SUPFAM" id="SSF52540">
    <property type="entry name" value="P-loop containing nucleoside triphosphate hydrolases"/>
    <property type="match status" value="1"/>
</dbReference>
<evidence type="ECO:0000256" key="3">
    <source>
        <dbReference type="ARBA" id="ARBA00011986"/>
    </source>
</evidence>
<dbReference type="InterPro" id="IPR004161">
    <property type="entry name" value="EFTu-like_2"/>
</dbReference>
<dbReference type="GO" id="GO:0003746">
    <property type="term" value="F:translation elongation factor activity"/>
    <property type="evidence" value="ECO:0007669"/>
    <property type="project" value="UniProtKB-KW"/>
</dbReference>
<dbReference type="EMBL" id="GU186849">
    <property type="protein sequence ID" value="ADQ43241.1"/>
    <property type="molecule type" value="mRNA"/>
</dbReference>
<keyword evidence="8" id="KW-0378">Hydrolase</keyword>
<dbReference type="InterPro" id="IPR009000">
    <property type="entry name" value="Transl_B-barrel_sf"/>
</dbReference>
<sequence length="471" mass="52249">MAAHMFQCLWRVPGRFNLLTTRSLLNDTKVKITWNALKPFCTNTPPSNTVDKPHCNIGTIGHVDHGKTTLTAAITKVLASKTGSRTRFIKYDEIDRAPQEKLRGITINSTHVEYETDNRHYAHTDCPGHLDYVKNMITGASQMDGAILVVAATDGTMPQTREHLLLARQIGIKNVVVYINKTDMVDGELVELVELEIRELLTEYGYSGDETPVIAGSALKALQGTDPSIGEDSIHSLLKSMDKHVPIPNRDTSGPFYMPIEAAVSVRGRGTVVIGTVQQGVLRKGDSADILGFGNALKTAASDIQVFNKSIPHCSAGENVGILLRGVKSEFVQRGMFLCHPDLFEQKDTFETQLYVLTKTEGGRSKPLTDKYIQMLFCNMWNISAMVKLPEGRDIVMGGDTVTATVLLRKPMVFTVGQRYTVRENKLTALTGVITKVLPSLDIRIQGFNFERPRSHRIEGNAWLTRKRRLT</sequence>
<evidence type="ECO:0000256" key="10">
    <source>
        <dbReference type="ARBA" id="ARBA00022917"/>
    </source>
</evidence>
<evidence type="ECO:0000313" key="13">
    <source>
        <dbReference type="EMBL" id="ADQ43241.1"/>
    </source>
</evidence>
<comment type="subunit">
    <text evidence="2">Monomer.</text>
</comment>
<dbReference type="GO" id="GO:0046872">
    <property type="term" value="F:metal ion binding"/>
    <property type="evidence" value="ECO:0007669"/>
    <property type="project" value="UniProtKB-KW"/>
</dbReference>
<evidence type="ECO:0000256" key="6">
    <source>
        <dbReference type="ARBA" id="ARBA00022741"/>
    </source>
</evidence>
<dbReference type="GO" id="GO:0005525">
    <property type="term" value="F:GTP binding"/>
    <property type="evidence" value="ECO:0007669"/>
    <property type="project" value="UniProtKB-KW"/>
</dbReference>
<keyword evidence="4" id="KW-0963">Cytoplasm</keyword>
<evidence type="ECO:0000256" key="4">
    <source>
        <dbReference type="ARBA" id="ARBA00022490"/>
    </source>
</evidence>
<dbReference type="CDD" id="cd01884">
    <property type="entry name" value="EF_Tu"/>
    <property type="match status" value="1"/>
</dbReference>
<evidence type="ECO:0000259" key="12">
    <source>
        <dbReference type="PROSITE" id="PS51722"/>
    </source>
</evidence>
<dbReference type="InterPro" id="IPR009001">
    <property type="entry name" value="Transl_elong_EF1A/Init_IF2_C"/>
</dbReference>
<dbReference type="Gene3D" id="3.40.50.300">
    <property type="entry name" value="P-loop containing nucleotide triphosphate hydrolases"/>
    <property type="match status" value="1"/>
</dbReference>
<feature type="domain" description="Tr-type G" evidence="12">
    <location>
        <begin position="52"/>
        <end position="249"/>
    </location>
</feature>
<proteinExistence type="evidence at transcript level"/>
<dbReference type="NCBIfam" id="NF009373">
    <property type="entry name" value="PRK12736.1"/>
    <property type="match status" value="1"/>
</dbReference>
<protein>
    <recommendedName>
        <fullName evidence="3">protein-synthesizing GTPase</fullName>
        <ecNumber evidence="3">3.6.5.3</ecNumber>
    </recommendedName>
</protein>
<dbReference type="PANTHER" id="PTHR43721:SF2">
    <property type="entry name" value="ELONGATION FACTOR TU, MITOCHONDRIAL"/>
    <property type="match status" value="1"/>
</dbReference>
<evidence type="ECO:0000256" key="5">
    <source>
        <dbReference type="ARBA" id="ARBA00022723"/>
    </source>
</evidence>
<dbReference type="Pfam" id="PF03143">
    <property type="entry name" value="GTP_EFTU_D3"/>
    <property type="match status" value="1"/>
</dbReference>
<dbReference type="PRINTS" id="PR00315">
    <property type="entry name" value="ELONGATNFCT"/>
</dbReference>
<keyword evidence="5" id="KW-0479">Metal-binding</keyword>
<keyword evidence="9" id="KW-0460">Magnesium</keyword>
<dbReference type="EC" id="3.6.5.3" evidence="3"/>
<evidence type="ECO:0000256" key="8">
    <source>
        <dbReference type="ARBA" id="ARBA00022801"/>
    </source>
</evidence>
<dbReference type="PROSITE" id="PS00301">
    <property type="entry name" value="G_TR_1"/>
    <property type="match status" value="1"/>
</dbReference>
<keyword evidence="10" id="KW-0648">Protein biosynthesis</keyword>
<comment type="similarity">
    <text evidence="1">Belongs to the TRAFAC class translation factor GTPase superfamily. Classic translation factor GTPase family. EF-Tu/EF-1A subfamily.</text>
</comment>
<keyword evidence="7 13" id="KW-0251">Elongation factor</keyword>
<dbReference type="GO" id="GO:0003924">
    <property type="term" value="F:GTPase activity"/>
    <property type="evidence" value="ECO:0007669"/>
    <property type="project" value="InterPro"/>
</dbReference>
<dbReference type="GO" id="GO:0005739">
    <property type="term" value="C:mitochondrion"/>
    <property type="evidence" value="ECO:0007669"/>
    <property type="project" value="TreeGrafter"/>
</dbReference>
<keyword evidence="11" id="KW-0342">GTP-binding</keyword>
<gene>
    <name evidence="13" type="primary">ef-tu</name>
</gene>
<keyword evidence="6" id="KW-0547">Nucleotide-binding</keyword>
<reference evidence="13" key="1">
    <citation type="submission" date="2009-11" db="EMBL/GenBank/DDBJ databases">
        <title>Molecular cloning and characterization of elongation factor tu (ef-tu) like cDNA from disk abalone Haliotis discus discus.</title>
        <authorList>
            <person name="De Zoysa M."/>
            <person name="Lee J."/>
        </authorList>
    </citation>
    <scope>NUCLEOTIDE SEQUENCE</scope>
</reference>
<dbReference type="InterPro" id="IPR041709">
    <property type="entry name" value="EF-Tu_GTP-bd"/>
</dbReference>
<evidence type="ECO:0000256" key="2">
    <source>
        <dbReference type="ARBA" id="ARBA00011245"/>
    </source>
</evidence>
<dbReference type="InterPro" id="IPR050055">
    <property type="entry name" value="EF-Tu_GTPase"/>
</dbReference>
<organism evidence="13">
    <name type="scientific">Haliotis discus discus</name>
    <name type="common">disc abalone</name>
    <dbReference type="NCBI Taxonomy" id="91233"/>
    <lineage>
        <taxon>Eukaryota</taxon>
        <taxon>Metazoa</taxon>
        <taxon>Spiralia</taxon>
        <taxon>Lophotrochozoa</taxon>
        <taxon>Mollusca</taxon>
        <taxon>Gastropoda</taxon>
        <taxon>Vetigastropoda</taxon>
        <taxon>Lepetellida</taxon>
        <taxon>Haliotoidea</taxon>
        <taxon>Haliotidae</taxon>
        <taxon>Haliotis</taxon>
    </lineage>
</organism>
<dbReference type="FunFam" id="3.40.50.300:FF:000576">
    <property type="entry name" value="Elongation factor Tu"/>
    <property type="match status" value="1"/>
</dbReference>
<dbReference type="InterPro" id="IPR004160">
    <property type="entry name" value="Transl_elong_EFTu/EF1A_C"/>
</dbReference>
<dbReference type="PANTHER" id="PTHR43721">
    <property type="entry name" value="ELONGATION FACTOR TU-RELATED"/>
    <property type="match status" value="1"/>
</dbReference>
<evidence type="ECO:0000256" key="1">
    <source>
        <dbReference type="ARBA" id="ARBA00007249"/>
    </source>
</evidence>
<dbReference type="NCBIfam" id="NF009372">
    <property type="entry name" value="PRK12735.1"/>
    <property type="match status" value="1"/>
</dbReference>
<dbReference type="SUPFAM" id="SSF50447">
    <property type="entry name" value="Translation proteins"/>
    <property type="match status" value="1"/>
</dbReference>
<dbReference type="Pfam" id="PF03144">
    <property type="entry name" value="GTP_EFTU_D2"/>
    <property type="match status" value="1"/>
</dbReference>
<dbReference type="Gene3D" id="2.40.30.10">
    <property type="entry name" value="Translation factors"/>
    <property type="match status" value="2"/>
</dbReference>
<dbReference type="PROSITE" id="PS51722">
    <property type="entry name" value="G_TR_2"/>
    <property type="match status" value="1"/>
</dbReference>
<dbReference type="InterPro" id="IPR000795">
    <property type="entry name" value="T_Tr_GTP-bd_dom"/>
</dbReference>
<evidence type="ECO:0000256" key="9">
    <source>
        <dbReference type="ARBA" id="ARBA00022842"/>
    </source>
</evidence>
<dbReference type="Pfam" id="PF00009">
    <property type="entry name" value="GTP_EFTU"/>
    <property type="match status" value="1"/>
</dbReference>
<dbReference type="GO" id="GO:0070125">
    <property type="term" value="P:mitochondrial translational elongation"/>
    <property type="evidence" value="ECO:0007669"/>
    <property type="project" value="TreeGrafter"/>
</dbReference>
<dbReference type="InterPro" id="IPR027417">
    <property type="entry name" value="P-loop_NTPase"/>
</dbReference>
<dbReference type="InterPro" id="IPR031157">
    <property type="entry name" value="G_TR_CS"/>
</dbReference>
<dbReference type="SUPFAM" id="SSF50465">
    <property type="entry name" value="EF-Tu/eEF-1alpha/eIF2-gamma C-terminal domain"/>
    <property type="match status" value="1"/>
</dbReference>
<dbReference type="NCBIfam" id="NF000766">
    <property type="entry name" value="PRK00049.1"/>
    <property type="match status" value="1"/>
</dbReference>
<dbReference type="AlphaFoldDB" id="G8Z4Z1"/>
<evidence type="ECO:0000256" key="11">
    <source>
        <dbReference type="ARBA" id="ARBA00023134"/>
    </source>
</evidence>
<evidence type="ECO:0000256" key="7">
    <source>
        <dbReference type="ARBA" id="ARBA00022768"/>
    </source>
</evidence>
<accession>G8Z4Z1</accession>
<name>G8Z4Z1_HALDI</name>
<dbReference type="FunFam" id="2.40.30.10:FF:000085">
    <property type="entry name" value="Elongation factor Tu"/>
    <property type="match status" value="1"/>
</dbReference>